<comment type="catalytic activity">
    <reaction evidence="8 9">
        <text>N(2)-acetyl-L-ornithine + L-glutamate = N-acetyl-L-glutamate + L-ornithine</text>
        <dbReference type="Rhea" id="RHEA:15349"/>
        <dbReference type="ChEBI" id="CHEBI:29985"/>
        <dbReference type="ChEBI" id="CHEBI:44337"/>
        <dbReference type="ChEBI" id="CHEBI:46911"/>
        <dbReference type="ChEBI" id="CHEBI:57805"/>
        <dbReference type="EC" id="2.3.1.35"/>
    </reaction>
</comment>
<dbReference type="NCBIfam" id="NF003802">
    <property type="entry name" value="PRK05388.1"/>
    <property type="match status" value="1"/>
</dbReference>
<feature type="binding site" evidence="9">
    <location>
        <position position="403"/>
    </location>
    <ligand>
        <name>substrate</name>
    </ligand>
</feature>
<evidence type="ECO:0000256" key="5">
    <source>
        <dbReference type="ARBA" id="ARBA00022679"/>
    </source>
</evidence>
<dbReference type="SUPFAM" id="SSF56266">
    <property type="entry name" value="DmpA/ArgJ-like"/>
    <property type="match status" value="1"/>
</dbReference>
<evidence type="ECO:0000256" key="9">
    <source>
        <dbReference type="HAMAP-Rule" id="MF_01106"/>
    </source>
</evidence>
<dbReference type="Gene3D" id="3.60.70.12">
    <property type="entry name" value="L-amino peptidase D-ALA esterase/amidase"/>
    <property type="match status" value="1"/>
</dbReference>
<sequence length="408" mass="43981">MAVGEACFDFYPVRGVRLASVAAGIKETYKDSNLAPIFDLVLIEFEEGSSTAGVFTKNLFAAAPVVVGKKHLSVRSARYFLINSGNANAATGEIGIQDALLCCKALSDISGVDYDEVIPFSTGVIGERLPVKKITSSLSKLFEKLDASNWLLAAEGIMTTDTRPKIATRRFNVDDETVTITGIAKGSGMIQPNMATMLAYITTDVICTEELLQELLVKVVNRSFNRITVDSDTSTNDSCMLTATGKAPIDLRDLAAQQVFISELTSLMQELAQGIIRDAEGATKFVTVTVEGAPNAQVCLDVAYSIANSPLMKTAFFASDANWGRIIMAIGKVNVDVDVSLVDVYLGDICLMLGGAKAQAYRETDGAKVMAEKEIVIRVNLNCGDVSDTVWTSDLSHEYVKINAEYRT</sequence>
<dbReference type="NCBIfam" id="TIGR00120">
    <property type="entry name" value="ArgJ"/>
    <property type="match status" value="1"/>
</dbReference>
<evidence type="ECO:0000256" key="1">
    <source>
        <dbReference type="ARBA" id="ARBA00006774"/>
    </source>
</evidence>
<evidence type="ECO:0000313" key="11">
    <source>
        <dbReference type="Proteomes" id="UP000316199"/>
    </source>
</evidence>
<feature type="site" description="Involved in the stabilization of negative charge on the oxyanion by the formation of the oxyanion hole" evidence="9">
    <location>
        <position position="123"/>
    </location>
</feature>
<feature type="chain" id="PRO_5023351404" description="Arginine biosynthesis bifunctional protein ArgJ alpha chain" evidence="9">
    <location>
        <begin position="1"/>
        <end position="195"/>
    </location>
</feature>
<evidence type="ECO:0000256" key="3">
    <source>
        <dbReference type="ARBA" id="ARBA00022571"/>
    </source>
</evidence>
<dbReference type="GO" id="GO:0005737">
    <property type="term" value="C:cytoplasm"/>
    <property type="evidence" value="ECO:0007669"/>
    <property type="project" value="UniProtKB-SubCell"/>
</dbReference>
<comment type="pathway">
    <text evidence="9">Amino-acid biosynthesis; L-arginine biosynthesis; L-ornithine and N-acetyl-L-glutamate from L-glutamate and N(2)-acetyl-L-ornithine (cyclic): step 1/1.</text>
</comment>
<dbReference type="GO" id="GO:0006526">
    <property type="term" value="P:L-arginine biosynthetic process"/>
    <property type="evidence" value="ECO:0007669"/>
    <property type="project" value="UniProtKB-UniRule"/>
</dbReference>
<evidence type="ECO:0000256" key="6">
    <source>
        <dbReference type="ARBA" id="ARBA00022813"/>
    </source>
</evidence>
<comment type="pathway">
    <text evidence="9">Amino-acid biosynthesis; L-arginine biosynthesis; N(2)-acetyl-L-ornithine from L-glutamate: step 1/4.</text>
</comment>
<keyword evidence="4 9" id="KW-0028">Amino-acid biosynthesis</keyword>
<dbReference type="Pfam" id="PF01960">
    <property type="entry name" value="ArgJ"/>
    <property type="match status" value="1"/>
</dbReference>
<evidence type="ECO:0000313" key="10">
    <source>
        <dbReference type="EMBL" id="RZO77501.1"/>
    </source>
</evidence>
<organism evidence="10 11">
    <name type="scientific">OM182 bacterium</name>
    <dbReference type="NCBI Taxonomy" id="2510334"/>
    <lineage>
        <taxon>Bacteria</taxon>
        <taxon>Pseudomonadati</taxon>
        <taxon>Pseudomonadota</taxon>
        <taxon>Gammaproteobacteria</taxon>
        <taxon>OMG group</taxon>
        <taxon>OM182 clade</taxon>
    </lineage>
</organism>
<keyword evidence="9" id="KW-0511">Multifunctional enzyme</keyword>
<feature type="binding site" evidence="9">
    <location>
        <position position="196"/>
    </location>
    <ligand>
        <name>substrate</name>
    </ligand>
</feature>
<dbReference type="UniPathway" id="UPA00068">
    <property type="reaction ID" value="UER00106"/>
</dbReference>
<dbReference type="InterPro" id="IPR002813">
    <property type="entry name" value="Arg_biosynth_ArgJ"/>
</dbReference>
<keyword evidence="5 9" id="KW-0808">Transferase</keyword>
<evidence type="ECO:0000256" key="4">
    <source>
        <dbReference type="ARBA" id="ARBA00022605"/>
    </source>
</evidence>
<dbReference type="EMBL" id="SHAG01000002">
    <property type="protein sequence ID" value="RZO77501.1"/>
    <property type="molecule type" value="Genomic_DNA"/>
</dbReference>
<feature type="binding site" evidence="9">
    <location>
        <position position="408"/>
    </location>
    <ligand>
        <name>substrate</name>
    </ligand>
</feature>
<comment type="subcellular location">
    <subcellularLocation>
        <location evidence="9">Cytoplasm</location>
    </subcellularLocation>
</comment>
<proteinExistence type="inferred from homology"/>
<gene>
    <name evidence="9 10" type="primary">argJ</name>
    <name evidence="10" type="ORF">EVA68_01225</name>
</gene>
<dbReference type="AlphaFoldDB" id="A0A520S4X6"/>
<dbReference type="EC" id="2.3.1.1" evidence="9"/>
<evidence type="ECO:0000256" key="8">
    <source>
        <dbReference type="ARBA" id="ARBA00049439"/>
    </source>
</evidence>
<dbReference type="PANTHER" id="PTHR23100:SF0">
    <property type="entry name" value="ARGININE BIOSYNTHESIS BIFUNCTIONAL PROTEIN ARGJ, MITOCHONDRIAL"/>
    <property type="match status" value="1"/>
</dbReference>
<evidence type="ECO:0000256" key="2">
    <source>
        <dbReference type="ARBA" id="ARBA00011475"/>
    </source>
</evidence>
<reference evidence="10 11" key="1">
    <citation type="submission" date="2019-02" db="EMBL/GenBank/DDBJ databases">
        <title>Prokaryotic population dynamics and viral predation in marine succession experiment using metagenomics: the confinement effect.</title>
        <authorList>
            <person name="Haro-Moreno J.M."/>
            <person name="Rodriguez-Valera F."/>
            <person name="Lopez-Perez M."/>
        </authorList>
    </citation>
    <scope>NUCLEOTIDE SEQUENCE [LARGE SCALE GENOMIC DNA]</scope>
    <source>
        <strain evidence="10">MED-G157</strain>
    </source>
</reference>
<keyword evidence="7 9" id="KW-0012">Acyltransferase</keyword>
<evidence type="ECO:0000256" key="7">
    <source>
        <dbReference type="ARBA" id="ARBA00023315"/>
    </source>
</evidence>
<dbReference type="EC" id="2.3.1.35" evidence="9"/>
<comment type="function">
    <text evidence="9">Catalyzes two activities which are involved in the cyclic version of arginine biosynthesis: the synthesis of N-acetylglutamate from glutamate and acetyl-CoA as the acetyl donor, and of ornithine by transacetylation between N(2)-acetylornithine and glutamate.</text>
</comment>
<name>A0A520S4X6_9GAMM</name>
<feature type="binding site" evidence="9">
    <location>
        <position position="280"/>
    </location>
    <ligand>
        <name>substrate</name>
    </ligand>
</feature>
<comment type="caution">
    <text evidence="10">The sequence shown here is derived from an EMBL/GenBank/DDBJ whole genome shotgun (WGS) entry which is preliminary data.</text>
</comment>
<protein>
    <recommendedName>
        <fullName evidence="9">Arginine biosynthesis bifunctional protein ArgJ</fullName>
    </recommendedName>
    <domain>
        <recommendedName>
            <fullName evidence="9">Glutamate N-acetyltransferase</fullName>
            <ecNumber evidence="9">2.3.1.35</ecNumber>
        </recommendedName>
        <alternativeName>
            <fullName evidence="9">Ornithine acetyltransferase</fullName>
            <shortName evidence="9">OATase</shortName>
        </alternativeName>
        <alternativeName>
            <fullName evidence="9">Ornithine transacetylase</fullName>
        </alternativeName>
    </domain>
    <domain>
        <recommendedName>
            <fullName evidence="9">Amino-acid acetyltransferase</fullName>
            <ecNumber evidence="9">2.3.1.1</ecNumber>
        </recommendedName>
        <alternativeName>
            <fullName evidence="9">N-acetylglutamate synthase</fullName>
            <shortName evidence="9">AGSase</shortName>
        </alternativeName>
    </domain>
    <component>
        <recommendedName>
            <fullName evidence="9">Arginine biosynthesis bifunctional protein ArgJ alpha chain</fullName>
        </recommendedName>
    </component>
    <component>
        <recommendedName>
            <fullName evidence="9">Arginine biosynthesis bifunctional protein ArgJ beta chain</fullName>
        </recommendedName>
    </component>
</protein>
<dbReference type="GO" id="GO:0006592">
    <property type="term" value="P:ornithine biosynthetic process"/>
    <property type="evidence" value="ECO:0007669"/>
    <property type="project" value="TreeGrafter"/>
</dbReference>
<keyword evidence="6 9" id="KW-0068">Autocatalytic cleavage</keyword>
<comment type="catalytic activity">
    <reaction evidence="9">
        <text>L-glutamate + acetyl-CoA = N-acetyl-L-glutamate + CoA + H(+)</text>
        <dbReference type="Rhea" id="RHEA:24292"/>
        <dbReference type="ChEBI" id="CHEBI:15378"/>
        <dbReference type="ChEBI" id="CHEBI:29985"/>
        <dbReference type="ChEBI" id="CHEBI:44337"/>
        <dbReference type="ChEBI" id="CHEBI:57287"/>
        <dbReference type="ChEBI" id="CHEBI:57288"/>
        <dbReference type="EC" id="2.3.1.1"/>
    </reaction>
</comment>
<dbReference type="CDD" id="cd02152">
    <property type="entry name" value="OAT"/>
    <property type="match status" value="1"/>
</dbReference>
<dbReference type="InterPro" id="IPR016117">
    <property type="entry name" value="ArgJ-like_dom_sf"/>
</dbReference>
<dbReference type="InterPro" id="IPR042195">
    <property type="entry name" value="ArgJ_beta_C"/>
</dbReference>
<accession>A0A520S4X6</accession>
<dbReference type="GO" id="GO:0004042">
    <property type="term" value="F:L-glutamate N-acetyltransferase activity"/>
    <property type="evidence" value="ECO:0007669"/>
    <property type="project" value="UniProtKB-UniRule"/>
</dbReference>
<feature type="chain" id="PRO_5023351405" description="Arginine biosynthesis bifunctional protein ArgJ beta chain" evidence="9">
    <location>
        <begin position="196"/>
        <end position="408"/>
    </location>
</feature>
<comment type="subunit">
    <text evidence="2 9">Heterotetramer of two alpha and two beta chains.</text>
</comment>
<feature type="site" description="Cleavage; by autolysis" evidence="9">
    <location>
        <begin position="195"/>
        <end position="196"/>
    </location>
</feature>
<keyword evidence="3 9" id="KW-0055">Arginine biosynthesis</keyword>
<dbReference type="GO" id="GO:0004358">
    <property type="term" value="F:L-glutamate N-acetyltransferase activity, acting on acetyl-L-ornithine as donor"/>
    <property type="evidence" value="ECO:0007669"/>
    <property type="project" value="UniProtKB-UniRule"/>
</dbReference>
<feature type="site" description="Involved in the stabilization of negative charge on the oxyanion by the formation of the oxyanion hole" evidence="9">
    <location>
        <position position="122"/>
    </location>
</feature>
<feature type="binding site" evidence="9">
    <location>
        <position position="185"/>
    </location>
    <ligand>
        <name>substrate</name>
    </ligand>
</feature>
<comment type="similarity">
    <text evidence="1 9">Belongs to the ArgJ family.</text>
</comment>
<dbReference type="FunFam" id="3.10.20.340:FF:000001">
    <property type="entry name" value="Arginine biosynthesis bifunctional protein ArgJ, chloroplastic"/>
    <property type="match status" value="1"/>
</dbReference>
<feature type="active site" description="Nucleophile" evidence="9">
    <location>
        <position position="196"/>
    </location>
</feature>
<dbReference type="HAMAP" id="MF_01106">
    <property type="entry name" value="ArgJ"/>
    <property type="match status" value="1"/>
</dbReference>
<keyword evidence="9" id="KW-0963">Cytoplasm</keyword>
<feature type="binding site" evidence="9">
    <location>
        <position position="159"/>
    </location>
    <ligand>
        <name>substrate</name>
    </ligand>
</feature>
<dbReference type="PANTHER" id="PTHR23100">
    <property type="entry name" value="ARGININE BIOSYNTHESIS BIFUNCTIONAL PROTEIN ARGJ"/>
    <property type="match status" value="1"/>
</dbReference>
<dbReference type="Gene3D" id="3.10.20.340">
    <property type="entry name" value="ArgJ beta chain, C-terminal domain"/>
    <property type="match status" value="1"/>
</dbReference>
<dbReference type="Proteomes" id="UP000316199">
    <property type="component" value="Unassembled WGS sequence"/>
</dbReference>
<dbReference type="FunFam" id="3.60.70.12:FF:000001">
    <property type="entry name" value="Arginine biosynthesis bifunctional protein ArgJ, chloroplastic"/>
    <property type="match status" value="1"/>
</dbReference>